<comment type="similarity">
    <text evidence="2">Belongs to the zinc-containing alcohol dehydrogenase family.</text>
</comment>
<dbReference type="InterPro" id="IPR036291">
    <property type="entry name" value="NAD(P)-bd_dom_sf"/>
</dbReference>
<dbReference type="InterPro" id="IPR013149">
    <property type="entry name" value="ADH-like_C"/>
</dbReference>
<dbReference type="PANTHER" id="PTHR43350">
    <property type="entry name" value="NAD-DEPENDENT ALCOHOL DEHYDROGENASE"/>
    <property type="match status" value="1"/>
</dbReference>
<dbReference type="InterPro" id="IPR013154">
    <property type="entry name" value="ADH-like_N"/>
</dbReference>
<sequence>MINIVYRLISPKLFEEAYDEIDVNKDVVVRPTFLSICKADQRYYQGERPSDVLDEKLPMALIHEGIGEVVYDNNGEFDVGDKVVMIPNTPVESDEYISENYLESSKFRASGYDGFTADLINIKNDRLVKLPENFDFEVSSFIELISVAFHGINRFEKIAATKKDKLGVWGDGSLGYITALLLKTLYPNSEIYVFGKHIENLNLFSFTDKIFKINEVPNDLKIDHAFECVGSQAAQLAIDQIINCLNPQGVISLFGVSEYQIPINTRLVLEKGLAIIGNSRSGREDFIEVISLLQDNPNLFKYLSNLIIDTIEINSLDDLKEAFNRDHISNFGKIVLKWNK</sequence>
<dbReference type="GO" id="GO:0003939">
    <property type="term" value="F:L-iditol 2-dehydrogenase (NAD+) activity"/>
    <property type="evidence" value="ECO:0007669"/>
    <property type="project" value="UniProtKB-EC"/>
</dbReference>
<dbReference type="Pfam" id="PF08240">
    <property type="entry name" value="ADH_N"/>
    <property type="match status" value="1"/>
</dbReference>
<dbReference type="Proteomes" id="UP000245577">
    <property type="component" value="Unassembled WGS sequence"/>
</dbReference>
<keyword evidence="4" id="KW-0862">Zinc</keyword>
<dbReference type="InterPro" id="IPR034710">
    <property type="entry name" value="TarJ"/>
</dbReference>
<evidence type="ECO:0000256" key="1">
    <source>
        <dbReference type="ARBA" id="ARBA00001947"/>
    </source>
</evidence>
<dbReference type="EC" id="1.1.1.14" evidence="8"/>
<reference evidence="8 9" key="1">
    <citation type="submission" date="2017-03" db="EMBL/GenBank/DDBJ databases">
        <title>Genome sequence of Methanobrevibacter wosei.</title>
        <authorList>
            <person name="Poehlein A."/>
            <person name="Seedorf H."/>
            <person name="Daniel R."/>
        </authorList>
    </citation>
    <scope>NUCLEOTIDE SEQUENCE [LARGE SCALE GENOMIC DNA]</scope>
    <source>
        <strain evidence="8 9">DSM 11979</strain>
    </source>
</reference>
<dbReference type="InterPro" id="IPR011032">
    <property type="entry name" value="GroES-like_sf"/>
</dbReference>
<accession>A0A2U1S8M4</accession>
<dbReference type="HAMAP" id="MF_02069">
    <property type="entry name" value="TarJ"/>
    <property type="match status" value="1"/>
</dbReference>
<feature type="domain" description="Alcohol dehydrogenase-like C-terminal" evidence="6">
    <location>
        <begin position="213"/>
        <end position="294"/>
    </location>
</feature>
<keyword evidence="9" id="KW-1185">Reference proteome</keyword>
<dbReference type="OrthoDB" id="73567at2157"/>
<dbReference type="SUPFAM" id="SSF51735">
    <property type="entry name" value="NAD(P)-binding Rossmann-fold domains"/>
    <property type="match status" value="1"/>
</dbReference>
<dbReference type="GO" id="GO:0030554">
    <property type="term" value="F:adenyl nucleotide binding"/>
    <property type="evidence" value="ECO:0007669"/>
    <property type="project" value="UniProtKB-ARBA"/>
</dbReference>
<name>A0A2U1S8M4_9EURY</name>
<dbReference type="EMBL" id="MZGU01000003">
    <property type="protein sequence ID" value="PWB86597.1"/>
    <property type="molecule type" value="Genomic_DNA"/>
</dbReference>
<gene>
    <name evidence="8" type="primary">gutB</name>
    <name evidence="8" type="ORF">MBBWO_03080</name>
</gene>
<feature type="domain" description="Alcohol dehydrogenase-like N-terminal" evidence="7">
    <location>
        <begin position="25"/>
        <end position="132"/>
    </location>
</feature>
<evidence type="ECO:0000259" key="6">
    <source>
        <dbReference type="Pfam" id="PF00107"/>
    </source>
</evidence>
<protein>
    <submittedName>
        <fullName evidence="8">Sorbitol dehydrogenase</fullName>
        <ecNumber evidence="8">1.1.1.14</ecNumber>
    </submittedName>
</protein>
<dbReference type="PANTHER" id="PTHR43350:SF19">
    <property type="entry name" value="D-GULOSIDE 3-DEHYDROGENASE"/>
    <property type="match status" value="1"/>
</dbReference>
<evidence type="ECO:0000256" key="2">
    <source>
        <dbReference type="ARBA" id="ARBA00008072"/>
    </source>
</evidence>
<evidence type="ECO:0000259" key="7">
    <source>
        <dbReference type="Pfam" id="PF08240"/>
    </source>
</evidence>
<comment type="caution">
    <text evidence="8">The sequence shown here is derived from an EMBL/GenBank/DDBJ whole genome shotgun (WGS) entry which is preliminary data.</text>
</comment>
<dbReference type="Gene3D" id="3.90.180.10">
    <property type="entry name" value="Medium-chain alcohol dehydrogenases, catalytic domain"/>
    <property type="match status" value="1"/>
</dbReference>
<evidence type="ECO:0000313" key="8">
    <source>
        <dbReference type="EMBL" id="PWB86597.1"/>
    </source>
</evidence>
<dbReference type="GO" id="GO:0050256">
    <property type="term" value="F:ribitol-5-phosphate 2-dehydrogenase [NAD(P)+] activity"/>
    <property type="evidence" value="ECO:0007669"/>
    <property type="project" value="InterPro"/>
</dbReference>
<evidence type="ECO:0000256" key="3">
    <source>
        <dbReference type="ARBA" id="ARBA00022723"/>
    </source>
</evidence>
<dbReference type="RefSeq" id="WP_116669136.1">
    <property type="nucleotide sequence ID" value="NZ_MZGU01000003.1"/>
</dbReference>
<evidence type="ECO:0000256" key="4">
    <source>
        <dbReference type="ARBA" id="ARBA00022833"/>
    </source>
</evidence>
<dbReference type="Gene3D" id="3.40.50.720">
    <property type="entry name" value="NAD(P)-binding Rossmann-like Domain"/>
    <property type="match status" value="1"/>
</dbReference>
<evidence type="ECO:0000313" key="9">
    <source>
        <dbReference type="Proteomes" id="UP000245577"/>
    </source>
</evidence>
<evidence type="ECO:0000256" key="5">
    <source>
        <dbReference type="ARBA" id="ARBA00023002"/>
    </source>
</evidence>
<dbReference type="SUPFAM" id="SSF50129">
    <property type="entry name" value="GroES-like"/>
    <property type="match status" value="1"/>
</dbReference>
<keyword evidence="5 8" id="KW-0560">Oxidoreductase</keyword>
<dbReference type="GO" id="GO:0046872">
    <property type="term" value="F:metal ion binding"/>
    <property type="evidence" value="ECO:0007669"/>
    <property type="project" value="UniProtKB-KW"/>
</dbReference>
<dbReference type="GO" id="GO:0044281">
    <property type="term" value="P:small molecule metabolic process"/>
    <property type="evidence" value="ECO:0007669"/>
    <property type="project" value="UniProtKB-ARBA"/>
</dbReference>
<organism evidence="8 9">
    <name type="scientific">Methanobrevibacter woesei</name>
    <dbReference type="NCBI Taxonomy" id="190976"/>
    <lineage>
        <taxon>Archaea</taxon>
        <taxon>Methanobacteriati</taxon>
        <taxon>Methanobacteriota</taxon>
        <taxon>Methanomada group</taxon>
        <taxon>Methanobacteria</taxon>
        <taxon>Methanobacteriales</taxon>
        <taxon>Methanobacteriaceae</taxon>
        <taxon>Methanobrevibacter</taxon>
    </lineage>
</organism>
<dbReference type="AlphaFoldDB" id="A0A2U1S8M4"/>
<keyword evidence="3" id="KW-0479">Metal-binding</keyword>
<dbReference type="Pfam" id="PF00107">
    <property type="entry name" value="ADH_zinc_N"/>
    <property type="match status" value="1"/>
</dbReference>
<comment type="cofactor">
    <cofactor evidence="1">
        <name>Zn(2+)</name>
        <dbReference type="ChEBI" id="CHEBI:29105"/>
    </cofactor>
</comment>
<proteinExistence type="inferred from homology"/>
<dbReference type="GO" id="GO:0043168">
    <property type="term" value="F:anion binding"/>
    <property type="evidence" value="ECO:0007669"/>
    <property type="project" value="UniProtKB-ARBA"/>
</dbReference>